<feature type="region of interest" description="Disordered" evidence="1">
    <location>
        <begin position="1"/>
        <end position="32"/>
    </location>
</feature>
<gene>
    <name evidence="2" type="ORF">FHS00_003073</name>
</gene>
<reference evidence="2 3" key="1">
    <citation type="submission" date="2020-08" db="EMBL/GenBank/DDBJ databases">
        <title>Genomic Encyclopedia of Type Strains, Phase III (KMG-III): the genomes of soil and plant-associated and newly described type strains.</title>
        <authorList>
            <person name="Whitman W."/>
        </authorList>
    </citation>
    <scope>NUCLEOTIDE SEQUENCE [LARGE SCALE GENOMIC DNA]</scope>
    <source>
        <strain evidence="2 3">CECT 8572</strain>
    </source>
</reference>
<evidence type="ECO:0000313" key="3">
    <source>
        <dbReference type="Proteomes" id="UP000576152"/>
    </source>
</evidence>
<accession>A0ABR6HSD0</accession>
<name>A0ABR6HSD0_9RHOB</name>
<sequence length="32" mass="3281">MPAPVQTRPMPDTPPGPGIIARGGKTIEGQPI</sequence>
<organism evidence="2 3">
    <name type="scientific">Limimaricola variabilis</name>
    <dbReference type="NCBI Taxonomy" id="1492771"/>
    <lineage>
        <taxon>Bacteria</taxon>
        <taxon>Pseudomonadati</taxon>
        <taxon>Pseudomonadota</taxon>
        <taxon>Alphaproteobacteria</taxon>
        <taxon>Rhodobacterales</taxon>
        <taxon>Paracoccaceae</taxon>
        <taxon>Limimaricola</taxon>
    </lineage>
</organism>
<proteinExistence type="predicted"/>
<comment type="caution">
    <text evidence="2">The sequence shown here is derived from an EMBL/GenBank/DDBJ whole genome shotgun (WGS) entry which is preliminary data.</text>
</comment>
<keyword evidence="3" id="KW-1185">Reference proteome</keyword>
<evidence type="ECO:0000313" key="2">
    <source>
        <dbReference type="EMBL" id="MBB3713469.1"/>
    </source>
</evidence>
<protein>
    <submittedName>
        <fullName evidence="2">Uncharacterized protein</fullName>
    </submittedName>
</protein>
<dbReference type="EMBL" id="JACIBX010000015">
    <property type="protein sequence ID" value="MBB3713469.1"/>
    <property type="molecule type" value="Genomic_DNA"/>
</dbReference>
<dbReference type="Proteomes" id="UP000576152">
    <property type="component" value="Unassembled WGS sequence"/>
</dbReference>
<evidence type="ECO:0000256" key="1">
    <source>
        <dbReference type="SAM" id="MobiDB-lite"/>
    </source>
</evidence>